<dbReference type="RefSeq" id="WP_209812819.1">
    <property type="nucleotide sequence ID" value="NZ_JAGGKT010000029.1"/>
</dbReference>
<evidence type="ECO:0000313" key="4">
    <source>
        <dbReference type="Proteomes" id="UP001519343"/>
    </source>
</evidence>
<dbReference type="Gene3D" id="3.30.457.10">
    <property type="entry name" value="Copper amine oxidase-like, N-terminal domain"/>
    <property type="match status" value="2"/>
</dbReference>
<comment type="caution">
    <text evidence="3">The sequence shown here is derived from an EMBL/GenBank/DDBJ whole genome shotgun (WGS) entry which is preliminary data.</text>
</comment>
<organism evidence="3 4">
    <name type="scientific">Ammoniphilus resinae</name>
    <dbReference type="NCBI Taxonomy" id="861532"/>
    <lineage>
        <taxon>Bacteria</taxon>
        <taxon>Bacillati</taxon>
        <taxon>Bacillota</taxon>
        <taxon>Bacilli</taxon>
        <taxon>Bacillales</taxon>
        <taxon>Paenibacillaceae</taxon>
        <taxon>Aneurinibacillus group</taxon>
        <taxon>Ammoniphilus</taxon>
    </lineage>
</organism>
<proteinExistence type="predicted"/>
<evidence type="ECO:0000313" key="3">
    <source>
        <dbReference type="EMBL" id="MBP1934839.1"/>
    </source>
</evidence>
<keyword evidence="1" id="KW-0732">Signal</keyword>
<feature type="domain" description="Copper amine oxidase-like N-terminal" evidence="2">
    <location>
        <begin position="34"/>
        <end position="140"/>
    </location>
</feature>
<dbReference type="SUPFAM" id="SSF55383">
    <property type="entry name" value="Copper amine oxidase, domain N"/>
    <property type="match status" value="1"/>
</dbReference>
<dbReference type="InterPro" id="IPR036582">
    <property type="entry name" value="Mao_N_sf"/>
</dbReference>
<feature type="chain" id="PRO_5047526662" description="Copper amine oxidase-like N-terminal domain-containing protein" evidence="1">
    <location>
        <begin position="20"/>
        <end position="256"/>
    </location>
</feature>
<reference evidence="3 4" key="1">
    <citation type="submission" date="2021-03" db="EMBL/GenBank/DDBJ databases">
        <title>Genomic Encyclopedia of Type Strains, Phase IV (KMG-IV): sequencing the most valuable type-strain genomes for metagenomic binning, comparative biology and taxonomic classification.</title>
        <authorList>
            <person name="Goeker M."/>
        </authorList>
    </citation>
    <scope>NUCLEOTIDE SEQUENCE [LARGE SCALE GENOMIC DNA]</scope>
    <source>
        <strain evidence="3 4">DSM 24738</strain>
    </source>
</reference>
<feature type="signal peptide" evidence="1">
    <location>
        <begin position="1"/>
        <end position="19"/>
    </location>
</feature>
<evidence type="ECO:0000259" key="2">
    <source>
        <dbReference type="Pfam" id="PF07833"/>
    </source>
</evidence>
<sequence>MKRKLVFLLSMLIFSIVLLPTQTQSATQEINVIINGEKQEYDQPPVLQNGRTLVPLRGIFETLGAKVNWNQVEKKVTATKDNQMIVLTIGSYQAEINDKLHKLDVEAKTINYRTMVPLRFIGEALGEDVHWEQSTKTVFIGGKIEIKPNQSSSVLAKVKSIYENTGAKFEGDINGYFAGGNGINQSYVNNILVIFNTGSFNNFTVAAQVANKLGGSGDVSQIAAAIDTAFKGESGGPVKVGNVSISPSGRTVTLKW</sequence>
<dbReference type="EMBL" id="JAGGKT010000029">
    <property type="protein sequence ID" value="MBP1934839.1"/>
    <property type="molecule type" value="Genomic_DNA"/>
</dbReference>
<dbReference type="Pfam" id="PF07833">
    <property type="entry name" value="Cu_amine_oxidN1"/>
    <property type="match status" value="1"/>
</dbReference>
<dbReference type="InterPro" id="IPR012854">
    <property type="entry name" value="Cu_amine_oxidase-like_N"/>
</dbReference>
<evidence type="ECO:0000256" key="1">
    <source>
        <dbReference type="SAM" id="SignalP"/>
    </source>
</evidence>
<keyword evidence="4" id="KW-1185">Reference proteome</keyword>
<name>A0ABS4GX45_9BACL</name>
<dbReference type="Proteomes" id="UP001519343">
    <property type="component" value="Unassembled WGS sequence"/>
</dbReference>
<protein>
    <recommendedName>
        <fullName evidence="2">Copper amine oxidase-like N-terminal domain-containing protein</fullName>
    </recommendedName>
</protein>
<gene>
    <name evidence="3" type="ORF">J2Z37_004859</name>
</gene>
<accession>A0ABS4GX45</accession>